<name>A0ABM6WSH3_9RHOB</name>
<dbReference type="InterPro" id="IPR036388">
    <property type="entry name" value="WH-like_DNA-bd_sf"/>
</dbReference>
<evidence type="ECO:0000313" key="1">
    <source>
        <dbReference type="EMBL" id="AWX93657.1"/>
    </source>
</evidence>
<proteinExistence type="predicted"/>
<accession>A0ABM6WSH3</accession>
<gene>
    <name evidence="1" type="ORF">DPM13_12785</name>
</gene>
<evidence type="ECO:0008006" key="3">
    <source>
        <dbReference type="Google" id="ProtNLM"/>
    </source>
</evidence>
<evidence type="ECO:0000313" key="2">
    <source>
        <dbReference type="Proteomes" id="UP000249922"/>
    </source>
</evidence>
<reference evidence="1 2" key="1">
    <citation type="submission" date="2018-06" db="EMBL/GenBank/DDBJ databases">
        <title>Complete genome sequence of Paracoccus mutanolyticus strain RSP-02 isolated from cellulosic waste.</title>
        <authorList>
            <person name="Amrutha R.N."/>
            <person name="Shrivastav A."/>
            <person name="Buddana S.K."/>
            <person name="Deshpande U."/>
            <person name="Prakasham R.S."/>
        </authorList>
    </citation>
    <scope>NUCLEOTIDE SEQUENCE [LARGE SCALE GENOMIC DNA]</scope>
    <source>
        <strain evidence="1 2">RSP-02</strain>
    </source>
</reference>
<keyword evidence="2" id="KW-1185">Reference proteome</keyword>
<protein>
    <recommendedName>
        <fullName evidence="3">HTH rpiR-type domain-containing protein</fullName>
    </recommendedName>
</protein>
<organism evidence="1 2">
    <name type="scientific">Paracoccus mutanolyticus</name>
    <dbReference type="NCBI Taxonomy" id="1499308"/>
    <lineage>
        <taxon>Bacteria</taxon>
        <taxon>Pseudomonadati</taxon>
        <taxon>Pseudomonadota</taxon>
        <taxon>Alphaproteobacteria</taxon>
        <taxon>Rhodobacterales</taxon>
        <taxon>Paracoccaceae</taxon>
        <taxon>Paracoccus</taxon>
    </lineage>
</organism>
<dbReference type="EMBL" id="CP030239">
    <property type="protein sequence ID" value="AWX93657.1"/>
    <property type="molecule type" value="Genomic_DNA"/>
</dbReference>
<dbReference type="SUPFAM" id="SSF46689">
    <property type="entry name" value="Homeodomain-like"/>
    <property type="match status" value="1"/>
</dbReference>
<dbReference type="Gene3D" id="1.10.10.10">
    <property type="entry name" value="Winged helix-like DNA-binding domain superfamily/Winged helix DNA-binding domain"/>
    <property type="match status" value="1"/>
</dbReference>
<sequence length="73" mass="7942">MAAAAGHSNAMARTAGVQPSTMTRLAKFLKLDGYEDIRSDHARAIRLRAEGFAAQARAAARGRAWRKVAEYPQ</sequence>
<dbReference type="InterPro" id="IPR009057">
    <property type="entry name" value="Homeodomain-like_sf"/>
</dbReference>
<dbReference type="Proteomes" id="UP000249922">
    <property type="component" value="Chromosome"/>
</dbReference>